<sequence length="747" mass="86732">MVKQRYPGINKKRKELEEQYKETLFKPLKTVNALAAKSANNPQAKFNNLIRIISSKGVLYQAIGNISGKEGALTQGLVIDKTTVDSTSNELVERLSKEIKNGTYRFKPIRRVYMDKSGKNPVTEEQMKKLKDLHAKGKITMDQIKELKARPLGISSFPDKVVQESIRIVLNAIYEPEFARINTNFGFRPKYGCADAILQIQNQAKSMDYAIEGDIKGAFDNVNHKKLIEILEKKIKDTKLLKLIYGGLKCGVMFLSFRQDSEFGTVQGSVLSPLLYNIYFHEFDKYIITDFERKVQEINTKENRKDKPINKFYNSISKKKSKLALRKKLQAVITYKNQENIDINKLQNLQKELSTTLKEYKELDKQQKKIPAIAKSRQTIRFTYHRYADDWVLFTNAELSRVQEWKQIFAEWISNNLELTLSPEKTKITNLNEGRHVKFLGYQLRKATKRTARNLRSVGSFKINYLDIVRRIKRTKEKLTNTGKIVYKSRTVNPTLIVSWDRDRVLTRMVNNGFIKKVGKAQRGKAKTPWTALREPEIINRYNYIIRGYVNYYATVNKQPTDIIYLWYLLKFSCAHTLAQKYNSSLRKIFKRFGKDMSIRYMAKIEKLEKNGEKTITKSSKIARLLNWDDVMQIIRNAKINTLKKIKSKQSISLTQESVDNICNVKVNWRTAYKLSKHCAICGNTEGVEYHHVRHIRIGKVSGFLQVMKQLNRKQIPCCLPCHDKIHAGLYNSLPLSSLYDEELIII</sequence>
<feature type="domain" description="Reverse transcriptase" evidence="1">
    <location>
        <begin position="95"/>
        <end position="444"/>
    </location>
</feature>
<dbReference type="InterPro" id="IPR043502">
    <property type="entry name" value="DNA/RNA_pol_sf"/>
</dbReference>
<reference evidence="2" key="1">
    <citation type="journal article" date="2017" name="PeerJ">
        <title>lastomes of the green algae Hydrodictyon reticulatum and Pediastrum duplex (Sphaeropleales, Chlorophyceae).</title>
        <authorList>
            <person name="McManus H.A."/>
            <person name="Sanchez D."/>
            <person name="Karol K.G."/>
        </authorList>
    </citation>
    <scope>NUCLEOTIDE SEQUENCE</scope>
</reference>
<dbReference type="Pfam" id="PF01348">
    <property type="entry name" value="Intron_maturas2"/>
    <property type="match status" value="1"/>
</dbReference>
<proteinExistence type="predicted"/>
<dbReference type="InterPro" id="IPR000477">
    <property type="entry name" value="RT_dom"/>
</dbReference>
<protein>
    <recommendedName>
        <fullName evidence="1">Reverse transcriptase domain-containing protein</fullName>
    </recommendedName>
</protein>
<geneLocation type="chloroplast" evidence="2"/>
<dbReference type="GeneID" id="32880167"/>
<dbReference type="InterPro" id="IPR024937">
    <property type="entry name" value="Domain_X"/>
</dbReference>
<keyword evidence="2" id="KW-0150">Chloroplast</keyword>
<dbReference type="GO" id="GO:0005739">
    <property type="term" value="C:mitochondrion"/>
    <property type="evidence" value="ECO:0007669"/>
    <property type="project" value="TreeGrafter"/>
</dbReference>
<keyword evidence="2" id="KW-0934">Plastid</keyword>
<gene>
    <name evidence="2" type="primary">orf747</name>
</gene>
<dbReference type="GO" id="GO:0090615">
    <property type="term" value="P:mitochondrial mRNA processing"/>
    <property type="evidence" value="ECO:0007669"/>
    <property type="project" value="TreeGrafter"/>
</dbReference>
<dbReference type="EMBL" id="KY114064">
    <property type="protein sequence ID" value="AQU64404.1"/>
    <property type="molecule type" value="Genomic_DNA"/>
</dbReference>
<dbReference type="CDD" id="cd00085">
    <property type="entry name" value="HNHc"/>
    <property type="match status" value="1"/>
</dbReference>
<dbReference type="InterPro" id="IPR003615">
    <property type="entry name" value="HNH_nuc"/>
</dbReference>
<dbReference type="RefSeq" id="YP_009364071.1">
    <property type="nucleotide sequence ID" value="NC_034654.1"/>
</dbReference>
<dbReference type="AlphaFoldDB" id="A0A1W5RMG7"/>
<dbReference type="CDD" id="cd01651">
    <property type="entry name" value="RT_G2_intron"/>
    <property type="match status" value="1"/>
</dbReference>
<dbReference type="PANTHER" id="PTHR33642">
    <property type="entry name" value="COX1/OXI3 INTRON 1 PROTEIN-RELATED"/>
    <property type="match status" value="1"/>
</dbReference>
<name>A0A1W5RMG7_PEDDU</name>
<dbReference type="GO" id="GO:0003964">
    <property type="term" value="F:RNA-directed DNA polymerase activity"/>
    <property type="evidence" value="ECO:0007669"/>
    <property type="project" value="TreeGrafter"/>
</dbReference>
<dbReference type="PROSITE" id="PS50878">
    <property type="entry name" value="RT_POL"/>
    <property type="match status" value="1"/>
</dbReference>
<organism evidence="2">
    <name type="scientific">Pediastrum duplex</name>
    <name type="common">Green alga</name>
    <dbReference type="NCBI Taxonomy" id="3105"/>
    <lineage>
        <taxon>Eukaryota</taxon>
        <taxon>Viridiplantae</taxon>
        <taxon>Chlorophyta</taxon>
        <taxon>core chlorophytes</taxon>
        <taxon>Chlorophyceae</taxon>
        <taxon>CS clade</taxon>
        <taxon>Sphaeropleales</taxon>
        <taxon>Hydrodictyaceae</taxon>
        <taxon>Pediastrum</taxon>
    </lineage>
</organism>
<dbReference type="GO" id="GO:0006315">
    <property type="term" value="P:homing of group II introns"/>
    <property type="evidence" value="ECO:0007669"/>
    <property type="project" value="TreeGrafter"/>
</dbReference>
<evidence type="ECO:0000313" key="2">
    <source>
        <dbReference type="EMBL" id="AQU64404.1"/>
    </source>
</evidence>
<dbReference type="Pfam" id="PF00078">
    <property type="entry name" value="RVT_1"/>
    <property type="match status" value="2"/>
</dbReference>
<accession>A0A1W5RMG7</accession>
<dbReference type="SUPFAM" id="SSF56672">
    <property type="entry name" value="DNA/RNA polymerases"/>
    <property type="match status" value="1"/>
</dbReference>
<evidence type="ECO:0000259" key="1">
    <source>
        <dbReference type="PROSITE" id="PS50878"/>
    </source>
</evidence>
<dbReference type="SMART" id="SM00507">
    <property type="entry name" value="HNHc"/>
    <property type="match status" value="1"/>
</dbReference>
<dbReference type="PANTHER" id="PTHR33642:SF4">
    <property type="entry name" value="COX1_OXI3 INTRON 1 PROTEIN-RELATED"/>
    <property type="match status" value="1"/>
</dbReference>